<evidence type="ECO:0000313" key="1">
    <source>
        <dbReference type="EMBL" id="GFU39049.1"/>
    </source>
</evidence>
<dbReference type="AlphaFoldDB" id="A0A8X6UJ53"/>
<accession>A0A8X6UJ53</accession>
<comment type="caution">
    <text evidence="1">The sequence shown here is derived from an EMBL/GenBank/DDBJ whole genome shotgun (WGS) entry which is preliminary data.</text>
</comment>
<gene>
    <name evidence="1" type="primary">X975_15884</name>
    <name evidence="1" type="ORF">NPIL_21691</name>
</gene>
<evidence type="ECO:0000313" key="2">
    <source>
        <dbReference type="Proteomes" id="UP000887013"/>
    </source>
</evidence>
<dbReference type="EMBL" id="BMAW01084506">
    <property type="protein sequence ID" value="GFU39049.1"/>
    <property type="molecule type" value="Genomic_DNA"/>
</dbReference>
<reference evidence="1" key="1">
    <citation type="submission" date="2020-08" db="EMBL/GenBank/DDBJ databases">
        <title>Multicomponent nature underlies the extraordinary mechanical properties of spider dragline silk.</title>
        <authorList>
            <person name="Kono N."/>
            <person name="Nakamura H."/>
            <person name="Mori M."/>
            <person name="Yoshida Y."/>
            <person name="Ohtoshi R."/>
            <person name="Malay A.D."/>
            <person name="Moran D.A.P."/>
            <person name="Tomita M."/>
            <person name="Numata K."/>
            <person name="Arakawa K."/>
        </authorList>
    </citation>
    <scope>NUCLEOTIDE SEQUENCE</scope>
</reference>
<dbReference type="Proteomes" id="UP000887013">
    <property type="component" value="Unassembled WGS sequence"/>
</dbReference>
<protein>
    <submittedName>
        <fullName evidence="1">Uncharacterized protein</fullName>
    </submittedName>
</protein>
<dbReference type="OrthoDB" id="6424161at2759"/>
<proteinExistence type="predicted"/>
<keyword evidence="2" id="KW-1185">Reference proteome</keyword>
<organism evidence="1 2">
    <name type="scientific">Nephila pilipes</name>
    <name type="common">Giant wood spider</name>
    <name type="synonym">Nephila maculata</name>
    <dbReference type="NCBI Taxonomy" id="299642"/>
    <lineage>
        <taxon>Eukaryota</taxon>
        <taxon>Metazoa</taxon>
        <taxon>Ecdysozoa</taxon>
        <taxon>Arthropoda</taxon>
        <taxon>Chelicerata</taxon>
        <taxon>Arachnida</taxon>
        <taxon>Araneae</taxon>
        <taxon>Araneomorphae</taxon>
        <taxon>Entelegynae</taxon>
        <taxon>Araneoidea</taxon>
        <taxon>Nephilidae</taxon>
        <taxon>Nephila</taxon>
    </lineage>
</organism>
<sequence length="68" mass="7575">MVTSTFGQSDVIYPLRYENQGLATRLHCQVREPQHFLYSSTTDLWGMMGGQIVLNADVTLLCLGGENP</sequence>
<name>A0A8X6UJ53_NEPPI</name>